<dbReference type="EnsemblPlants" id="QL09p000646:mrna">
    <property type="protein sequence ID" value="QL09p000646:mrna"/>
    <property type="gene ID" value="QL09p000646"/>
</dbReference>
<keyword evidence="10" id="KW-1185">Reference proteome</keyword>
<dbReference type="InterPro" id="IPR035897">
    <property type="entry name" value="Toll_tir_struct_dom_sf"/>
</dbReference>
<keyword evidence="2" id="KW-0433">Leucine-rich repeat</keyword>
<evidence type="ECO:0000313" key="9">
    <source>
        <dbReference type="EnsemblPlants" id="QL09p000646:mrna"/>
    </source>
</evidence>
<evidence type="ECO:0000256" key="4">
    <source>
        <dbReference type="ARBA" id="ARBA00022801"/>
    </source>
</evidence>
<dbReference type="SMART" id="SM00255">
    <property type="entry name" value="TIR"/>
    <property type="match status" value="1"/>
</dbReference>
<dbReference type="Gene3D" id="3.40.50.10140">
    <property type="entry name" value="Toll/interleukin-1 receptor homology (TIR) domain"/>
    <property type="match status" value="1"/>
</dbReference>
<dbReference type="SUPFAM" id="SSF52540">
    <property type="entry name" value="P-loop containing nucleoside triphosphate hydrolases"/>
    <property type="match status" value="1"/>
</dbReference>
<dbReference type="EC" id="3.2.2.6" evidence="1"/>
<feature type="domain" description="TIR" evidence="8">
    <location>
        <begin position="12"/>
        <end position="178"/>
    </location>
</feature>
<dbReference type="GO" id="GO:0061809">
    <property type="term" value="F:NAD+ nucleosidase activity, cyclic ADP-ribose generating"/>
    <property type="evidence" value="ECO:0007669"/>
    <property type="project" value="UniProtKB-EC"/>
</dbReference>
<accession>A0A7N2MFU2</accession>
<evidence type="ECO:0000256" key="1">
    <source>
        <dbReference type="ARBA" id="ARBA00011982"/>
    </source>
</evidence>
<comment type="catalytic activity">
    <reaction evidence="7">
        <text>NAD(+) + H2O = ADP-D-ribose + nicotinamide + H(+)</text>
        <dbReference type="Rhea" id="RHEA:16301"/>
        <dbReference type="ChEBI" id="CHEBI:15377"/>
        <dbReference type="ChEBI" id="CHEBI:15378"/>
        <dbReference type="ChEBI" id="CHEBI:17154"/>
        <dbReference type="ChEBI" id="CHEBI:57540"/>
        <dbReference type="ChEBI" id="CHEBI:57967"/>
        <dbReference type="EC" id="3.2.2.6"/>
    </reaction>
    <physiologicalReaction direction="left-to-right" evidence="7">
        <dbReference type="Rhea" id="RHEA:16302"/>
    </physiologicalReaction>
</comment>
<dbReference type="PROSITE" id="PS50104">
    <property type="entry name" value="TIR"/>
    <property type="match status" value="1"/>
</dbReference>
<evidence type="ECO:0000256" key="5">
    <source>
        <dbReference type="ARBA" id="ARBA00022821"/>
    </source>
</evidence>
<dbReference type="SUPFAM" id="SSF46785">
    <property type="entry name" value="Winged helix' DNA-binding domain"/>
    <property type="match status" value="1"/>
</dbReference>
<sequence>MATQTASSSSSREYDVFLSFCGVDTRHSFTDHLYFALKQKHIITFRDDEKLERGKYISPELLKAIEESKYAIVVLSRNYAFSRWCLIELARIVECIEETKITVLPVFYHVDPSHVRNQTGTLAKAFAKHEKDPRVNAEEVQAWKAALKAVGNISGWHVNDRHEAVVIQEILKGIYSKVNLISQSTISTNLVGMESRVKELLDLYLKEGSGNVLFVGICGMGGMGKTTLAQEICNRIYCNFEATRFIANVRETKKQDLVSLQKQLLSMVLMESEINIWNIIEGINVIGNRLRNTKVLIVLDDVDDIEQLEALAGKHEWFGCGSRIIITSRDNHLLGSHRVDCVYTTKRLSDDEALELFSWKAFKEPHPDENYIDLSMDFVNYAQGLPLALKVLGSSLFGKRFEVWRSARDNLKQKPNRNILSILKISYDGLMDIERELFLDIACFFKGQKINCIRDILESFGYSTDYHIDVLVDKSLITIDEEGILWMHGLLQKMGQEIVCSESSKEPGGRSRLWMYEDVLHVLKKSTGTERVEVIMLNTYNQREECLDADVFSKMKKMRLLKICNVQLPQGLSYLSDELRVIEWHGYPLKSMPTCFQPNKLVELRMHCSGIEQLWKEIIILKMLKLIDLSDSQNLIEIPNLIGATNLKQLILQGCTRLPKIHESLGNLKQLIRLDLNGCKSLESFPHTINLESLEVFILSGCSSLKKFPEVVGNMSCLLELYLNGTAINDLPLSMEHLTGLIKLDLRDCKSLSSLPNACCSLMSLKVLTLSSCSKLDELPENLGNLKGLEELDRYFDQDRLSYGFEIPGSEIPKWFSHQNVEASVNLHVPLHLCNKFMGIVVCVVFEFCQLYPLDQLCSIDDYEYYRATQRLWCSVKANGFAPNGLYLPLSEEFGNIKSYQLWLEYYPSTSLGDEWREELNRVDANGFSQIEVTFETEGPGLRVTKCGAHLVFEQDVEDLKQTMAGSCSITSYEDDLGEGTSNDIDIPQPRRKGLPNLIQRFIPHFGWFGN</sequence>
<dbReference type="InterPro" id="IPR032675">
    <property type="entry name" value="LRR_dom_sf"/>
</dbReference>
<dbReference type="GO" id="GO:0007165">
    <property type="term" value="P:signal transduction"/>
    <property type="evidence" value="ECO:0007669"/>
    <property type="project" value="InterPro"/>
</dbReference>
<dbReference type="PANTHER" id="PTHR11017">
    <property type="entry name" value="LEUCINE-RICH REPEAT-CONTAINING PROTEIN"/>
    <property type="match status" value="1"/>
</dbReference>
<dbReference type="InterPro" id="IPR058192">
    <property type="entry name" value="WHD_ROQ1-like"/>
</dbReference>
<evidence type="ECO:0000256" key="2">
    <source>
        <dbReference type="ARBA" id="ARBA00022614"/>
    </source>
</evidence>
<dbReference type="PANTHER" id="PTHR11017:SF559">
    <property type="entry name" value="DISEASE RESISTANCE PROTEIN CHL1"/>
    <property type="match status" value="1"/>
</dbReference>
<dbReference type="Gene3D" id="1.10.8.430">
    <property type="entry name" value="Helical domain of apoptotic protease-activating factors"/>
    <property type="match status" value="1"/>
</dbReference>
<reference evidence="9 10" key="1">
    <citation type="journal article" date="2016" name="G3 (Bethesda)">
        <title>First Draft Assembly and Annotation of the Genome of a California Endemic Oak Quercus lobata Nee (Fagaceae).</title>
        <authorList>
            <person name="Sork V.L."/>
            <person name="Fitz-Gibbon S.T."/>
            <person name="Puiu D."/>
            <person name="Crepeau M."/>
            <person name="Gugger P.F."/>
            <person name="Sherman R."/>
            <person name="Stevens K."/>
            <person name="Langley C.H."/>
            <person name="Pellegrini M."/>
            <person name="Salzberg S.L."/>
        </authorList>
    </citation>
    <scope>NUCLEOTIDE SEQUENCE [LARGE SCALE GENOMIC DNA]</scope>
    <source>
        <strain evidence="9 10">cv. SW786</strain>
    </source>
</reference>
<keyword evidence="4" id="KW-0378">Hydrolase</keyword>
<evidence type="ECO:0000313" key="10">
    <source>
        <dbReference type="Proteomes" id="UP000594261"/>
    </source>
</evidence>
<dbReference type="Gene3D" id="3.40.50.300">
    <property type="entry name" value="P-loop containing nucleotide triphosphate hydrolases"/>
    <property type="match status" value="1"/>
</dbReference>
<dbReference type="AlphaFoldDB" id="A0A7N2MFU2"/>
<dbReference type="SUPFAM" id="SSF52058">
    <property type="entry name" value="L domain-like"/>
    <property type="match status" value="1"/>
</dbReference>
<dbReference type="Pfam" id="PF20160">
    <property type="entry name" value="C-JID"/>
    <property type="match status" value="1"/>
</dbReference>
<dbReference type="InterPro" id="IPR000157">
    <property type="entry name" value="TIR_dom"/>
</dbReference>
<evidence type="ECO:0000256" key="7">
    <source>
        <dbReference type="ARBA" id="ARBA00047304"/>
    </source>
</evidence>
<dbReference type="InterPro" id="IPR011713">
    <property type="entry name" value="Leu-rich_rpt_3"/>
</dbReference>
<dbReference type="FunCoup" id="A0A7N2MFU2">
    <property type="interactions" value="229"/>
</dbReference>
<organism evidence="9 10">
    <name type="scientific">Quercus lobata</name>
    <name type="common">Valley oak</name>
    <dbReference type="NCBI Taxonomy" id="97700"/>
    <lineage>
        <taxon>Eukaryota</taxon>
        <taxon>Viridiplantae</taxon>
        <taxon>Streptophyta</taxon>
        <taxon>Embryophyta</taxon>
        <taxon>Tracheophyta</taxon>
        <taxon>Spermatophyta</taxon>
        <taxon>Magnoliopsida</taxon>
        <taxon>eudicotyledons</taxon>
        <taxon>Gunneridae</taxon>
        <taxon>Pentapetalae</taxon>
        <taxon>rosids</taxon>
        <taxon>fabids</taxon>
        <taxon>Fagales</taxon>
        <taxon>Fagaceae</taxon>
        <taxon>Quercus</taxon>
    </lineage>
</organism>
<dbReference type="InterPro" id="IPR044974">
    <property type="entry name" value="Disease_R_plants"/>
</dbReference>
<keyword evidence="5" id="KW-0611">Plant defense</keyword>
<dbReference type="InterPro" id="IPR027417">
    <property type="entry name" value="P-loop_NTPase"/>
</dbReference>
<evidence type="ECO:0000256" key="3">
    <source>
        <dbReference type="ARBA" id="ARBA00022737"/>
    </source>
</evidence>
<dbReference type="GO" id="GO:0006952">
    <property type="term" value="P:defense response"/>
    <property type="evidence" value="ECO:0007669"/>
    <property type="project" value="UniProtKB-KW"/>
</dbReference>
<name>A0A7N2MFU2_QUELO</name>
<dbReference type="Pfam" id="PF23282">
    <property type="entry name" value="WHD_ROQ1"/>
    <property type="match status" value="1"/>
</dbReference>
<dbReference type="Pfam" id="PF07725">
    <property type="entry name" value="LRR_3"/>
    <property type="match status" value="1"/>
</dbReference>
<dbReference type="Pfam" id="PF01582">
    <property type="entry name" value="TIR"/>
    <property type="match status" value="1"/>
</dbReference>
<dbReference type="InterPro" id="IPR002182">
    <property type="entry name" value="NB-ARC"/>
</dbReference>
<dbReference type="InParanoid" id="A0A7N2MFU2"/>
<dbReference type="Pfam" id="PF23598">
    <property type="entry name" value="LRR_14"/>
    <property type="match status" value="1"/>
</dbReference>
<evidence type="ECO:0000256" key="6">
    <source>
        <dbReference type="ARBA" id="ARBA00023027"/>
    </source>
</evidence>
<dbReference type="PRINTS" id="PR00364">
    <property type="entry name" value="DISEASERSIST"/>
</dbReference>
<dbReference type="Gene3D" id="3.80.10.10">
    <property type="entry name" value="Ribonuclease Inhibitor"/>
    <property type="match status" value="2"/>
</dbReference>
<evidence type="ECO:0000259" key="8">
    <source>
        <dbReference type="PROSITE" id="PS50104"/>
    </source>
</evidence>
<reference evidence="9" key="2">
    <citation type="submission" date="2021-01" db="UniProtKB">
        <authorList>
            <consortium name="EnsemblPlants"/>
        </authorList>
    </citation>
    <scope>IDENTIFICATION</scope>
</reference>
<keyword evidence="6" id="KW-0520">NAD</keyword>
<dbReference type="InterPro" id="IPR045344">
    <property type="entry name" value="C-JID"/>
</dbReference>
<dbReference type="SUPFAM" id="SSF52200">
    <property type="entry name" value="Toll/Interleukin receptor TIR domain"/>
    <property type="match status" value="1"/>
</dbReference>
<dbReference type="InterPro" id="IPR055414">
    <property type="entry name" value="LRR_R13L4/SHOC2-like"/>
</dbReference>
<dbReference type="FunFam" id="3.40.50.10140:FF:000007">
    <property type="entry name" value="Disease resistance protein (TIR-NBS-LRR class)"/>
    <property type="match status" value="1"/>
</dbReference>
<keyword evidence="3" id="KW-0677">Repeat</keyword>
<proteinExistence type="predicted"/>
<dbReference type="OMA" id="MTHEFAL"/>
<dbReference type="Proteomes" id="UP000594261">
    <property type="component" value="Chromosome 9"/>
</dbReference>
<dbReference type="InterPro" id="IPR042197">
    <property type="entry name" value="Apaf_helical"/>
</dbReference>
<dbReference type="Gramene" id="QL09p000646:mrna">
    <property type="protein sequence ID" value="QL09p000646:mrna"/>
    <property type="gene ID" value="QL09p000646"/>
</dbReference>
<dbReference type="Pfam" id="PF00931">
    <property type="entry name" value="NB-ARC"/>
    <property type="match status" value="1"/>
</dbReference>
<dbReference type="GO" id="GO:0051707">
    <property type="term" value="P:response to other organism"/>
    <property type="evidence" value="ECO:0007669"/>
    <property type="project" value="UniProtKB-ARBA"/>
</dbReference>
<dbReference type="EMBL" id="LRBV02000009">
    <property type="status" value="NOT_ANNOTATED_CDS"/>
    <property type="molecule type" value="Genomic_DNA"/>
</dbReference>
<protein>
    <recommendedName>
        <fullName evidence="1">ADP-ribosyl cyclase/cyclic ADP-ribose hydrolase</fullName>
        <ecNumber evidence="1">3.2.2.6</ecNumber>
    </recommendedName>
</protein>
<dbReference type="GO" id="GO:0043531">
    <property type="term" value="F:ADP binding"/>
    <property type="evidence" value="ECO:0007669"/>
    <property type="project" value="InterPro"/>
</dbReference>
<dbReference type="InterPro" id="IPR036390">
    <property type="entry name" value="WH_DNA-bd_sf"/>
</dbReference>